<comment type="caution">
    <text evidence="1">The sequence shown here is derived from an EMBL/GenBank/DDBJ whole genome shotgun (WGS) entry which is preliminary data.</text>
</comment>
<dbReference type="EMBL" id="WTVS01000004">
    <property type="protein sequence ID" value="NMF96451.1"/>
    <property type="molecule type" value="Genomic_DNA"/>
</dbReference>
<sequence length="230" mass="25965">MQQLRCYGDDRNKGFCVHCGGPSETVDHVPSKVFLDEPYPENLMAASACRKCNNGLSLDEEYLACLLECVIAGDTEPEKLHRAKITRILRDNSSLSARLQRARTDGAEGPVWAPENDRVNRVVLKLARCHAAFELNEPQLQEPSHLGFKPLPLMTEDERETFERDQDAFDVWPEVGSRAMQKVLVAGTDAFVEGWLAVQEGNYRFRISQANGLTVKIVLREYLGCEIVWE</sequence>
<dbReference type="Proteomes" id="UP000634522">
    <property type="component" value="Unassembled WGS sequence"/>
</dbReference>
<evidence type="ECO:0000313" key="1">
    <source>
        <dbReference type="EMBL" id="NMF96451.1"/>
    </source>
</evidence>
<evidence type="ECO:0000313" key="2">
    <source>
        <dbReference type="Proteomes" id="UP000634522"/>
    </source>
</evidence>
<protein>
    <recommendedName>
        <fullName evidence="3">HNH endonuclease 5 domain-containing protein</fullName>
    </recommendedName>
</protein>
<evidence type="ECO:0008006" key="3">
    <source>
        <dbReference type="Google" id="ProtNLM"/>
    </source>
</evidence>
<name>A0ABX1NAZ5_9RHOO</name>
<dbReference type="RefSeq" id="WP_169137856.1">
    <property type="nucleotide sequence ID" value="NZ_WTVS01000004.1"/>
</dbReference>
<accession>A0ABX1NAZ5</accession>
<organism evidence="1 2">
    <name type="scientific">Aromatoleum toluolicum</name>
    <dbReference type="NCBI Taxonomy" id="90060"/>
    <lineage>
        <taxon>Bacteria</taxon>
        <taxon>Pseudomonadati</taxon>
        <taxon>Pseudomonadota</taxon>
        <taxon>Betaproteobacteria</taxon>
        <taxon>Rhodocyclales</taxon>
        <taxon>Rhodocyclaceae</taxon>
        <taxon>Aromatoleum</taxon>
    </lineage>
</organism>
<proteinExistence type="predicted"/>
<keyword evidence="2" id="KW-1185">Reference proteome</keyword>
<gene>
    <name evidence="1" type="ORF">GPA27_03460</name>
</gene>
<reference evidence="1 2" key="1">
    <citation type="submission" date="2019-12" db="EMBL/GenBank/DDBJ databases">
        <title>Comparative genomics gives insights into the taxonomy of the Azoarcus-Aromatoleum group and reveals separate origins of nif in the plant-associated Azoarcus and non-plant-associated Aromatoleum sub-groups.</title>
        <authorList>
            <person name="Lafos M."/>
            <person name="Maluk M."/>
            <person name="Batista M."/>
            <person name="Junghare M."/>
            <person name="Carmona M."/>
            <person name="Faoro H."/>
            <person name="Cruz L.M."/>
            <person name="Battistoni F."/>
            <person name="De Souza E."/>
            <person name="Pedrosa F."/>
            <person name="Chen W.-M."/>
            <person name="Poole P.S."/>
            <person name="Dixon R.A."/>
            <person name="James E.K."/>
        </authorList>
    </citation>
    <scope>NUCLEOTIDE SEQUENCE [LARGE SCALE GENOMIC DNA]</scope>
    <source>
        <strain evidence="1 2">T</strain>
    </source>
</reference>